<comment type="caution">
    <text evidence="4">The sequence shown here is derived from an EMBL/GenBank/DDBJ whole genome shotgun (WGS) entry which is preliminary data.</text>
</comment>
<evidence type="ECO:0000256" key="1">
    <source>
        <dbReference type="ARBA" id="ARBA00022630"/>
    </source>
</evidence>
<dbReference type="PANTHER" id="PTHR43278:SF2">
    <property type="entry name" value="IRON-SULFUR FLAVOPROTEIN"/>
    <property type="match status" value="1"/>
</dbReference>
<accession>A0A9D9ICA8</accession>
<dbReference type="PANTHER" id="PTHR43278">
    <property type="entry name" value="NAD(P)H-DEPENDENT FMN-CONTAINING OXIDOREDUCTASE YWQN-RELATED"/>
    <property type="match status" value="1"/>
</dbReference>
<dbReference type="InterPro" id="IPR029039">
    <property type="entry name" value="Flavoprotein-like_sf"/>
</dbReference>
<keyword evidence="2" id="KW-0288">FMN</keyword>
<dbReference type="InterPro" id="IPR005025">
    <property type="entry name" value="FMN_Rdtase-like_dom"/>
</dbReference>
<evidence type="ECO:0000256" key="2">
    <source>
        <dbReference type="ARBA" id="ARBA00022643"/>
    </source>
</evidence>
<dbReference type="Pfam" id="PF03358">
    <property type="entry name" value="FMN_red"/>
    <property type="match status" value="1"/>
</dbReference>
<keyword evidence="1" id="KW-0285">Flavoprotein</keyword>
<dbReference type="AlphaFoldDB" id="A0A9D9ICA8"/>
<evidence type="ECO:0000313" key="4">
    <source>
        <dbReference type="EMBL" id="MBO8469695.1"/>
    </source>
</evidence>
<sequence length="166" mass="18878">MTVVIAGSPRKGMYSDRLAEAYSSRKENSEIIYARSLKAGPCKACEYCHGKGNGICVQKDDMADALERIRKADEIALFSPIYWWQVTSQMKLVIDRLYAMDHKEWEGKKLTVVLNGATEDDDREFALLRNLFKEMADYLKLDFTFLGVGTTDDAAFEKAMEKVKNL</sequence>
<reference evidence="4" key="1">
    <citation type="submission" date="2020-10" db="EMBL/GenBank/DDBJ databases">
        <authorList>
            <person name="Gilroy R."/>
        </authorList>
    </citation>
    <scope>NUCLEOTIDE SEQUENCE</scope>
    <source>
        <strain evidence="4">14700</strain>
    </source>
</reference>
<dbReference type="Gene3D" id="3.40.50.360">
    <property type="match status" value="1"/>
</dbReference>
<feature type="domain" description="NADPH-dependent FMN reductase-like" evidence="3">
    <location>
        <begin position="3"/>
        <end position="117"/>
    </location>
</feature>
<name>A0A9D9ICA8_9SPIO</name>
<dbReference type="Proteomes" id="UP000810292">
    <property type="component" value="Unassembled WGS sequence"/>
</dbReference>
<dbReference type="InterPro" id="IPR051796">
    <property type="entry name" value="ISF_SsuE-like"/>
</dbReference>
<gene>
    <name evidence="4" type="ORF">IAA72_07920</name>
</gene>
<protein>
    <submittedName>
        <fullName evidence="4">Flavodoxin family protein</fullName>
    </submittedName>
</protein>
<proteinExistence type="predicted"/>
<evidence type="ECO:0000259" key="3">
    <source>
        <dbReference type="Pfam" id="PF03358"/>
    </source>
</evidence>
<reference evidence="4" key="2">
    <citation type="journal article" date="2021" name="PeerJ">
        <title>Extensive microbial diversity within the chicken gut microbiome revealed by metagenomics and culture.</title>
        <authorList>
            <person name="Gilroy R."/>
            <person name="Ravi A."/>
            <person name="Getino M."/>
            <person name="Pursley I."/>
            <person name="Horton D.L."/>
            <person name="Alikhan N.F."/>
            <person name="Baker D."/>
            <person name="Gharbi K."/>
            <person name="Hall N."/>
            <person name="Watson M."/>
            <person name="Adriaenssens E.M."/>
            <person name="Foster-Nyarko E."/>
            <person name="Jarju S."/>
            <person name="Secka A."/>
            <person name="Antonio M."/>
            <person name="Oren A."/>
            <person name="Chaudhuri R.R."/>
            <person name="La Ragione R."/>
            <person name="Hildebrand F."/>
            <person name="Pallen M.J."/>
        </authorList>
    </citation>
    <scope>NUCLEOTIDE SEQUENCE</scope>
    <source>
        <strain evidence="4">14700</strain>
    </source>
</reference>
<dbReference type="SUPFAM" id="SSF52218">
    <property type="entry name" value="Flavoproteins"/>
    <property type="match status" value="1"/>
</dbReference>
<dbReference type="GO" id="GO:0016491">
    <property type="term" value="F:oxidoreductase activity"/>
    <property type="evidence" value="ECO:0007669"/>
    <property type="project" value="InterPro"/>
</dbReference>
<evidence type="ECO:0000313" key="5">
    <source>
        <dbReference type="Proteomes" id="UP000810292"/>
    </source>
</evidence>
<dbReference type="EMBL" id="JADIMF010000132">
    <property type="protein sequence ID" value="MBO8469695.1"/>
    <property type="molecule type" value="Genomic_DNA"/>
</dbReference>
<organism evidence="4 5">
    <name type="scientific">Candidatus Ornithospirochaeta stercoravium</name>
    <dbReference type="NCBI Taxonomy" id="2840897"/>
    <lineage>
        <taxon>Bacteria</taxon>
        <taxon>Pseudomonadati</taxon>
        <taxon>Spirochaetota</taxon>
        <taxon>Spirochaetia</taxon>
        <taxon>Spirochaetales</taxon>
        <taxon>Spirochaetaceae</taxon>
        <taxon>Spirochaetaceae incertae sedis</taxon>
        <taxon>Candidatus Ornithospirochaeta</taxon>
    </lineage>
</organism>